<keyword evidence="9" id="KW-1185">Reference proteome</keyword>
<dbReference type="InterPro" id="IPR003738">
    <property type="entry name" value="SRAP"/>
</dbReference>
<keyword evidence="7" id="KW-0456">Lyase</keyword>
<evidence type="ECO:0000256" key="6">
    <source>
        <dbReference type="ARBA" id="ARBA00023125"/>
    </source>
</evidence>
<dbReference type="EMBL" id="JAPFFF010000010">
    <property type="protein sequence ID" value="KAK8881595.1"/>
    <property type="molecule type" value="Genomic_DNA"/>
</dbReference>
<protein>
    <recommendedName>
        <fullName evidence="10">Abasic site processing protein</fullName>
    </recommendedName>
</protein>
<proteinExistence type="inferred from homology"/>
<dbReference type="Gene3D" id="3.90.1680.10">
    <property type="entry name" value="SOS response associated peptidase-like"/>
    <property type="match status" value="1"/>
</dbReference>
<name>A0ABR2JRP7_9EUKA</name>
<comment type="caution">
    <text evidence="8">The sequence shown here is derived from an EMBL/GenBank/DDBJ whole genome shotgun (WGS) entry which is preliminary data.</text>
</comment>
<gene>
    <name evidence="8" type="ORF">M9Y10_004339</name>
</gene>
<dbReference type="SUPFAM" id="SSF143081">
    <property type="entry name" value="BB1717-like"/>
    <property type="match status" value="1"/>
</dbReference>
<evidence type="ECO:0008006" key="10">
    <source>
        <dbReference type="Google" id="ProtNLM"/>
    </source>
</evidence>
<evidence type="ECO:0000256" key="2">
    <source>
        <dbReference type="ARBA" id="ARBA00022670"/>
    </source>
</evidence>
<keyword evidence="3" id="KW-0227">DNA damage</keyword>
<dbReference type="Pfam" id="PF02586">
    <property type="entry name" value="SRAP"/>
    <property type="match status" value="1"/>
</dbReference>
<evidence type="ECO:0000256" key="7">
    <source>
        <dbReference type="ARBA" id="ARBA00023239"/>
    </source>
</evidence>
<keyword evidence="2" id="KW-0645">Protease</keyword>
<evidence type="ECO:0000313" key="9">
    <source>
        <dbReference type="Proteomes" id="UP001470230"/>
    </source>
</evidence>
<reference evidence="8 9" key="1">
    <citation type="submission" date="2024-04" db="EMBL/GenBank/DDBJ databases">
        <title>Tritrichomonas musculus Genome.</title>
        <authorList>
            <person name="Alves-Ferreira E."/>
            <person name="Grigg M."/>
            <person name="Lorenzi H."/>
            <person name="Galac M."/>
        </authorList>
    </citation>
    <scope>NUCLEOTIDE SEQUENCE [LARGE SCALE GENOMIC DNA]</scope>
    <source>
        <strain evidence="8 9">EAF2021</strain>
    </source>
</reference>
<dbReference type="Proteomes" id="UP001470230">
    <property type="component" value="Unassembled WGS sequence"/>
</dbReference>
<evidence type="ECO:0000256" key="5">
    <source>
        <dbReference type="ARBA" id="ARBA00023124"/>
    </source>
</evidence>
<organism evidence="8 9">
    <name type="scientific">Tritrichomonas musculus</name>
    <dbReference type="NCBI Taxonomy" id="1915356"/>
    <lineage>
        <taxon>Eukaryota</taxon>
        <taxon>Metamonada</taxon>
        <taxon>Parabasalia</taxon>
        <taxon>Tritrichomonadida</taxon>
        <taxon>Tritrichomonadidae</taxon>
        <taxon>Tritrichomonas</taxon>
    </lineage>
</organism>
<keyword evidence="5" id="KW-0190">Covalent protein-DNA linkage</keyword>
<dbReference type="PANTHER" id="PTHR13604">
    <property type="entry name" value="DC12-RELATED"/>
    <property type="match status" value="1"/>
</dbReference>
<evidence type="ECO:0000256" key="1">
    <source>
        <dbReference type="ARBA" id="ARBA00008136"/>
    </source>
</evidence>
<evidence type="ECO:0000256" key="4">
    <source>
        <dbReference type="ARBA" id="ARBA00022801"/>
    </source>
</evidence>
<sequence>MCGRFALNRALGQLRANINARRVNTNNRAFTPSNNIAPQSTVPTVMNQEINLLLWGIENMGNTNPFFRCEGITKTRPDDIKERRCVVPVDGYFEWCKSHGQNQPYFFSNKNGDLLFLAAVYTASGRFALLTRDASNQVKNVHDRMPVIISLAQIPIWESNNWRDMLQENPPSLNFFPVSRMALRPGYNGPECVTEIKVKKQSGITDFLQKKNKEKIEEVLK</sequence>
<dbReference type="InterPro" id="IPR036590">
    <property type="entry name" value="SRAP-like"/>
</dbReference>
<comment type="similarity">
    <text evidence="1">Belongs to the SOS response-associated peptidase family.</text>
</comment>
<keyword evidence="6" id="KW-0238">DNA-binding</keyword>
<evidence type="ECO:0000256" key="3">
    <source>
        <dbReference type="ARBA" id="ARBA00022763"/>
    </source>
</evidence>
<dbReference type="PANTHER" id="PTHR13604:SF0">
    <property type="entry name" value="ABASIC SITE PROCESSING PROTEIN HMCES"/>
    <property type="match status" value="1"/>
</dbReference>
<accession>A0ABR2JRP7</accession>
<keyword evidence="4" id="KW-0378">Hydrolase</keyword>
<evidence type="ECO:0000313" key="8">
    <source>
        <dbReference type="EMBL" id="KAK8881595.1"/>
    </source>
</evidence>